<evidence type="ECO:0000256" key="1">
    <source>
        <dbReference type="ARBA" id="ARBA00004123"/>
    </source>
</evidence>
<dbReference type="CDD" id="cd00067">
    <property type="entry name" value="GAL4"/>
    <property type="match status" value="1"/>
</dbReference>
<dbReference type="GO" id="GO:0000976">
    <property type="term" value="F:transcription cis-regulatory region binding"/>
    <property type="evidence" value="ECO:0007669"/>
    <property type="project" value="TreeGrafter"/>
</dbReference>
<evidence type="ECO:0000313" key="5">
    <source>
        <dbReference type="Proteomes" id="UP001175261"/>
    </source>
</evidence>
<dbReference type="EMBL" id="JAPDFR010000001">
    <property type="protein sequence ID" value="KAK0392643.1"/>
    <property type="molecule type" value="Genomic_DNA"/>
</dbReference>
<evidence type="ECO:0000259" key="3">
    <source>
        <dbReference type="PROSITE" id="PS50048"/>
    </source>
</evidence>
<dbReference type="PANTHER" id="PTHR37534:SF39">
    <property type="entry name" value="TRANSCRIPTION FACTOR DOMAIN-CONTAINING PROTEIN"/>
    <property type="match status" value="1"/>
</dbReference>
<dbReference type="PROSITE" id="PS50048">
    <property type="entry name" value="ZN2_CY6_FUNGAL_2"/>
    <property type="match status" value="1"/>
</dbReference>
<sequence>MGRKTVPSCQRCRERRVRCDRLYPTCSRCGKSNLSCSRQWFTVSWPGEDDSKRFVVHDTQRSQSQRNRNVYFLNTYCDDIAWVSRPIFRQGGLQDDRQGSIRWLDRNISPLPHHARQFDDRSLVSYFHHVSSRVLPRVDVSARSSPRDVLMRLAMHDSSPASKAVYYAVLSLSLVHRDGNSIQAAALRSKALAALHEATFAENMQAHQGHQHMAVGILLCREGIALASEATSPWILHLSSAKTFLCHFKEDQISRLTRGEEGSMLYKTLHYHDVMSRFILRHWHGRLQFSCWFKPEAKRPMTKIPDLMSEARLLEDIMNFLDNTEQRKNRDPRNVQSLERRVRHAYFEVRGRLDHVQLPSWPRRDDFDTRHKASSPEESMRASRLLLFRAATWLYFERTVNRLVGPSDNLSRILDDAFALLKYNLENQHVKSPQRAQPIALLLIGLEARDEEERRLVLDMVEEASSESERWLRVQGHSSPAIGIRSAGTRYARALIEKFWIRQDAHGTQSGFAGYETEMNLVMSTCRSIPSLL</sequence>
<dbReference type="Proteomes" id="UP001175261">
    <property type="component" value="Unassembled WGS sequence"/>
</dbReference>
<dbReference type="PANTHER" id="PTHR37534">
    <property type="entry name" value="TRANSCRIPTIONAL ACTIVATOR PROTEIN UGA3"/>
    <property type="match status" value="1"/>
</dbReference>
<dbReference type="InterPro" id="IPR036864">
    <property type="entry name" value="Zn2-C6_fun-type_DNA-bd_sf"/>
</dbReference>
<dbReference type="GO" id="GO:0008270">
    <property type="term" value="F:zinc ion binding"/>
    <property type="evidence" value="ECO:0007669"/>
    <property type="project" value="InterPro"/>
</dbReference>
<dbReference type="Gene3D" id="4.10.240.10">
    <property type="entry name" value="Zn(2)-C6 fungal-type DNA-binding domain"/>
    <property type="match status" value="1"/>
</dbReference>
<reference evidence="4" key="1">
    <citation type="submission" date="2022-10" db="EMBL/GenBank/DDBJ databases">
        <title>Determination and structural analysis of whole genome sequence of Sarocladium strictum F4-1.</title>
        <authorList>
            <person name="Hu L."/>
            <person name="Jiang Y."/>
        </authorList>
    </citation>
    <scope>NUCLEOTIDE SEQUENCE</scope>
    <source>
        <strain evidence="4">F4-1</strain>
    </source>
</reference>
<dbReference type="GO" id="GO:0005634">
    <property type="term" value="C:nucleus"/>
    <property type="evidence" value="ECO:0007669"/>
    <property type="project" value="UniProtKB-SubCell"/>
</dbReference>
<dbReference type="Pfam" id="PF00172">
    <property type="entry name" value="Zn_clus"/>
    <property type="match status" value="1"/>
</dbReference>
<dbReference type="Pfam" id="PF11951">
    <property type="entry name" value="Fungal_trans_2"/>
    <property type="match status" value="1"/>
</dbReference>
<dbReference type="SUPFAM" id="SSF57701">
    <property type="entry name" value="Zn2/Cys6 DNA-binding domain"/>
    <property type="match status" value="1"/>
</dbReference>
<accession>A0AA39LCW1</accession>
<feature type="domain" description="Zn(2)-C6 fungal-type" evidence="3">
    <location>
        <begin position="8"/>
        <end position="38"/>
    </location>
</feature>
<dbReference type="SMART" id="SM00066">
    <property type="entry name" value="GAL4"/>
    <property type="match status" value="1"/>
</dbReference>
<dbReference type="GO" id="GO:0000981">
    <property type="term" value="F:DNA-binding transcription factor activity, RNA polymerase II-specific"/>
    <property type="evidence" value="ECO:0007669"/>
    <property type="project" value="InterPro"/>
</dbReference>
<evidence type="ECO:0000313" key="4">
    <source>
        <dbReference type="EMBL" id="KAK0392643.1"/>
    </source>
</evidence>
<organism evidence="4 5">
    <name type="scientific">Sarocladium strictum</name>
    <name type="common">Black bundle disease fungus</name>
    <name type="synonym">Acremonium strictum</name>
    <dbReference type="NCBI Taxonomy" id="5046"/>
    <lineage>
        <taxon>Eukaryota</taxon>
        <taxon>Fungi</taxon>
        <taxon>Dikarya</taxon>
        <taxon>Ascomycota</taxon>
        <taxon>Pezizomycotina</taxon>
        <taxon>Sordariomycetes</taxon>
        <taxon>Hypocreomycetidae</taxon>
        <taxon>Hypocreales</taxon>
        <taxon>Sarocladiaceae</taxon>
        <taxon>Sarocladium</taxon>
    </lineage>
</organism>
<evidence type="ECO:0000256" key="2">
    <source>
        <dbReference type="ARBA" id="ARBA00023242"/>
    </source>
</evidence>
<comment type="caution">
    <text evidence="4">The sequence shown here is derived from an EMBL/GenBank/DDBJ whole genome shotgun (WGS) entry which is preliminary data.</text>
</comment>
<dbReference type="InterPro" id="IPR021858">
    <property type="entry name" value="Fun_TF"/>
</dbReference>
<proteinExistence type="predicted"/>
<gene>
    <name evidence="4" type="ORF">NLU13_2138</name>
</gene>
<dbReference type="InterPro" id="IPR001138">
    <property type="entry name" value="Zn2Cys6_DnaBD"/>
</dbReference>
<protein>
    <recommendedName>
        <fullName evidence="3">Zn(2)-C6 fungal-type domain-containing protein</fullName>
    </recommendedName>
</protein>
<comment type="subcellular location">
    <subcellularLocation>
        <location evidence="1">Nucleus</location>
    </subcellularLocation>
</comment>
<keyword evidence="2" id="KW-0539">Nucleus</keyword>
<keyword evidence="5" id="KW-1185">Reference proteome</keyword>
<dbReference type="GO" id="GO:0045944">
    <property type="term" value="P:positive regulation of transcription by RNA polymerase II"/>
    <property type="evidence" value="ECO:0007669"/>
    <property type="project" value="TreeGrafter"/>
</dbReference>
<dbReference type="AlphaFoldDB" id="A0AA39LCW1"/>
<dbReference type="PROSITE" id="PS00463">
    <property type="entry name" value="ZN2_CY6_FUNGAL_1"/>
    <property type="match status" value="1"/>
</dbReference>
<name>A0AA39LCW1_SARSR</name>